<keyword evidence="1" id="KW-0812">Transmembrane</keyword>
<name>A0A9P5HDM7_9HYPO</name>
<sequence>MSSNQSLSQPRGLARALIPVLSTSLNVGMALGGYVTTLSFADVEYPGPAIAVWFRGFFKPGFIAVTTLGSLTLGSGLYLSYSERQRSRTKGQTGSNTASWLALAGVAFTVFHFSYGNQVLSIMDRIAADPDSAQGHMAEWINMHVCNFHAPKL</sequence>
<reference evidence="2" key="1">
    <citation type="submission" date="2020-03" db="EMBL/GenBank/DDBJ databases">
        <title>Draft Genome Sequence of Cylindrodendrum hubeiense.</title>
        <authorList>
            <person name="Buettner E."/>
            <person name="Kellner H."/>
        </authorList>
    </citation>
    <scope>NUCLEOTIDE SEQUENCE</scope>
    <source>
        <strain evidence="2">IHI 201604</strain>
    </source>
</reference>
<protein>
    <submittedName>
        <fullName evidence="2">Uncharacterized protein</fullName>
    </submittedName>
</protein>
<organism evidence="2 3">
    <name type="scientific">Cylindrodendrum hubeiense</name>
    <dbReference type="NCBI Taxonomy" id="595255"/>
    <lineage>
        <taxon>Eukaryota</taxon>
        <taxon>Fungi</taxon>
        <taxon>Dikarya</taxon>
        <taxon>Ascomycota</taxon>
        <taxon>Pezizomycotina</taxon>
        <taxon>Sordariomycetes</taxon>
        <taxon>Hypocreomycetidae</taxon>
        <taxon>Hypocreales</taxon>
        <taxon>Nectriaceae</taxon>
        <taxon>Cylindrodendrum</taxon>
    </lineage>
</organism>
<evidence type="ECO:0000313" key="3">
    <source>
        <dbReference type="Proteomes" id="UP000722485"/>
    </source>
</evidence>
<feature type="transmembrane region" description="Helical" evidence="1">
    <location>
        <begin position="61"/>
        <end position="81"/>
    </location>
</feature>
<evidence type="ECO:0000313" key="2">
    <source>
        <dbReference type="EMBL" id="KAF7552940.1"/>
    </source>
</evidence>
<gene>
    <name evidence="2" type="ORF">G7Z17_g3966</name>
</gene>
<proteinExistence type="predicted"/>
<evidence type="ECO:0000256" key="1">
    <source>
        <dbReference type="SAM" id="Phobius"/>
    </source>
</evidence>
<dbReference type="Proteomes" id="UP000722485">
    <property type="component" value="Unassembled WGS sequence"/>
</dbReference>
<keyword evidence="1" id="KW-1133">Transmembrane helix</keyword>
<keyword evidence="1" id="KW-0472">Membrane</keyword>
<feature type="transmembrane region" description="Helical" evidence="1">
    <location>
        <begin position="93"/>
        <end position="115"/>
    </location>
</feature>
<keyword evidence="3" id="KW-1185">Reference proteome</keyword>
<accession>A0A9P5HDM7</accession>
<feature type="transmembrane region" description="Helical" evidence="1">
    <location>
        <begin position="12"/>
        <end position="41"/>
    </location>
</feature>
<dbReference type="EMBL" id="JAANBB010000053">
    <property type="protein sequence ID" value="KAF7552940.1"/>
    <property type="molecule type" value="Genomic_DNA"/>
</dbReference>
<comment type="caution">
    <text evidence="2">The sequence shown here is derived from an EMBL/GenBank/DDBJ whole genome shotgun (WGS) entry which is preliminary data.</text>
</comment>
<dbReference type="OrthoDB" id="1523883at2759"/>
<dbReference type="AlphaFoldDB" id="A0A9P5HDM7"/>